<evidence type="ECO:0000313" key="2">
    <source>
        <dbReference type="EMBL" id="TKC98080.1"/>
    </source>
</evidence>
<protein>
    <submittedName>
        <fullName evidence="2">Uncharacterized protein</fullName>
    </submittedName>
</protein>
<feature type="region of interest" description="Disordered" evidence="1">
    <location>
        <begin position="1"/>
        <end position="149"/>
    </location>
</feature>
<dbReference type="Proteomes" id="UP000309215">
    <property type="component" value="Unassembled WGS sequence"/>
</dbReference>
<feature type="compositionally biased region" description="Gly residues" evidence="1">
    <location>
        <begin position="134"/>
        <end position="147"/>
    </location>
</feature>
<accession>A0A4V5PL63</accession>
<feature type="compositionally biased region" description="Low complexity" evidence="1">
    <location>
        <begin position="1"/>
        <end position="23"/>
    </location>
</feature>
<evidence type="ECO:0000256" key="1">
    <source>
        <dbReference type="SAM" id="MobiDB-lite"/>
    </source>
</evidence>
<comment type="caution">
    <text evidence="2">The sequence shown here is derived from an EMBL/GenBank/DDBJ whole genome shotgun (WGS) entry which is preliminary data.</text>
</comment>
<dbReference type="AlphaFoldDB" id="A0A4V5PL63"/>
<name>A0A4V5PL63_9BACT</name>
<organism evidence="2 3">
    <name type="scientific">Polyangium fumosum</name>
    <dbReference type="NCBI Taxonomy" id="889272"/>
    <lineage>
        <taxon>Bacteria</taxon>
        <taxon>Pseudomonadati</taxon>
        <taxon>Myxococcota</taxon>
        <taxon>Polyangia</taxon>
        <taxon>Polyangiales</taxon>
        <taxon>Polyangiaceae</taxon>
        <taxon>Polyangium</taxon>
    </lineage>
</organism>
<dbReference type="RefSeq" id="WP_136934932.1">
    <property type="nucleotide sequence ID" value="NZ_SSMQ01000075.1"/>
</dbReference>
<proteinExistence type="predicted"/>
<dbReference type="EMBL" id="SSMQ01000075">
    <property type="protein sequence ID" value="TKC98080.1"/>
    <property type="molecule type" value="Genomic_DNA"/>
</dbReference>
<reference evidence="2 3" key="1">
    <citation type="submission" date="2019-04" db="EMBL/GenBank/DDBJ databases">
        <authorList>
            <person name="Li Y."/>
            <person name="Wang J."/>
        </authorList>
    </citation>
    <scope>NUCLEOTIDE SEQUENCE [LARGE SCALE GENOMIC DNA]</scope>
    <source>
        <strain evidence="2 3">DSM 14668</strain>
    </source>
</reference>
<gene>
    <name evidence="2" type="ORF">E8A74_42875</name>
</gene>
<feature type="compositionally biased region" description="Basic and acidic residues" evidence="1">
    <location>
        <begin position="82"/>
        <end position="92"/>
    </location>
</feature>
<keyword evidence="3" id="KW-1185">Reference proteome</keyword>
<feature type="region of interest" description="Disordered" evidence="1">
    <location>
        <begin position="174"/>
        <end position="216"/>
    </location>
</feature>
<sequence length="216" mass="20302">MSSRSFISSATSSSSTRAAGVTSPGSTAGRAERSEGPRGAPGGRDVECASDEGGGDVGGGGIVEIARGGTWGDDAGSGVRRGCVDGAHERGAVEGGGGVDARENPTGEGGSGVDRPCPDAGIGGGTEAGPAGRAAGGGGVGVGPRCGGGEKNRLPLAVDAGLSSGFVAGAVGSRAALGSPFGGSSENARRDDPRPGEGGVGPVAPGGPFMVVTLES</sequence>
<evidence type="ECO:0000313" key="3">
    <source>
        <dbReference type="Proteomes" id="UP000309215"/>
    </source>
</evidence>